<evidence type="ECO:0000313" key="7">
    <source>
        <dbReference type="Proteomes" id="UP000183447"/>
    </source>
</evidence>
<dbReference type="OrthoDB" id="9802699at2"/>
<dbReference type="Pfam" id="PF13378">
    <property type="entry name" value="MR_MLE_C"/>
    <property type="match status" value="1"/>
</dbReference>
<dbReference type="GO" id="GO:0016836">
    <property type="term" value="F:hydro-lyase activity"/>
    <property type="evidence" value="ECO:0007669"/>
    <property type="project" value="TreeGrafter"/>
</dbReference>
<dbReference type="RefSeq" id="WP_072338722.1">
    <property type="nucleotide sequence ID" value="NZ_FPKU01000001.1"/>
</dbReference>
<comment type="cofactor">
    <cofactor evidence="1">
        <name>Mg(2+)</name>
        <dbReference type="ChEBI" id="CHEBI:18420"/>
    </cofactor>
</comment>
<dbReference type="EMBL" id="FPKU01000001">
    <property type="protein sequence ID" value="SFZ81239.1"/>
    <property type="molecule type" value="Genomic_DNA"/>
</dbReference>
<dbReference type="Gene3D" id="3.20.20.120">
    <property type="entry name" value="Enolase-like C-terminal domain"/>
    <property type="match status" value="1"/>
</dbReference>
<keyword evidence="7" id="KW-1185">Reference proteome</keyword>
<dbReference type="Gene3D" id="3.30.390.10">
    <property type="entry name" value="Enolase-like, N-terminal domain"/>
    <property type="match status" value="1"/>
</dbReference>
<evidence type="ECO:0000259" key="5">
    <source>
        <dbReference type="SMART" id="SM00922"/>
    </source>
</evidence>
<dbReference type="SUPFAM" id="SSF51604">
    <property type="entry name" value="Enolase C-terminal domain-like"/>
    <property type="match status" value="1"/>
</dbReference>
<dbReference type="SFLD" id="SFLDS00001">
    <property type="entry name" value="Enolase"/>
    <property type="match status" value="1"/>
</dbReference>
<evidence type="ECO:0000256" key="2">
    <source>
        <dbReference type="ARBA" id="ARBA00022723"/>
    </source>
</evidence>
<dbReference type="InterPro" id="IPR046945">
    <property type="entry name" value="RHMD-like"/>
</dbReference>
<dbReference type="InterPro" id="IPR013341">
    <property type="entry name" value="Mandelate_racemase_N_dom"/>
</dbReference>
<dbReference type="InterPro" id="IPR029017">
    <property type="entry name" value="Enolase-like_N"/>
</dbReference>
<dbReference type="PANTHER" id="PTHR13794:SF58">
    <property type="entry name" value="MITOCHONDRIAL ENOLASE SUPERFAMILY MEMBER 1"/>
    <property type="match status" value="1"/>
</dbReference>
<dbReference type="Proteomes" id="UP000183447">
    <property type="component" value="Unassembled WGS sequence"/>
</dbReference>
<reference evidence="6 7" key="1">
    <citation type="submission" date="2016-11" db="EMBL/GenBank/DDBJ databases">
        <authorList>
            <person name="Jaros S."/>
            <person name="Januszkiewicz K."/>
            <person name="Wedrychowicz H."/>
        </authorList>
    </citation>
    <scope>NUCLEOTIDE SEQUENCE [LARGE SCALE GENOMIC DNA]</scope>
    <source>
        <strain evidence="6 7">ATCC 23634</strain>
    </source>
</reference>
<name>A0A1K2HTG1_9HYPH</name>
<dbReference type="SMART" id="SM00922">
    <property type="entry name" value="MR_MLE"/>
    <property type="match status" value="1"/>
</dbReference>
<sequence length="396" mass="43967">MPKIKEIRAFRIKSEMTGALYRDGVEQTGTPPRRSPWTKDAEVAGSMSNYARFKKLRSTWRFDGAVGCLVTADDGTTGFGISRYGQPVISLINEHFGPLLIGENALATDRLWDMMMRMSMPYGNTGLTSYAISAVDLALWDLKGKMLGVPVYELAGGPARESQFCYATGNDTDWHMELGFKATKLACPYGTHDGLDALHKNEELVAKTREFIGRDVELMLDCWLAFDVEFAVRLAERLRPYGLKWIEDCLVPENLDGHEALRRRLPWQTLATGEHWYGPYPFAHAAARQMVDVFQPDIAWVGGFTGCQRINHIAEAAGIEVILHAGMNTPYGQHFSFANPNVRWGEYFVGGGPGTPLEETVVFPGMAVPKDGRLVPNDAPGFGLGLTDEVLQRMLV</sequence>
<evidence type="ECO:0000256" key="3">
    <source>
        <dbReference type="ARBA" id="ARBA00022842"/>
    </source>
</evidence>
<dbReference type="SUPFAM" id="SSF54826">
    <property type="entry name" value="Enolase N-terminal domain-like"/>
    <property type="match status" value="1"/>
</dbReference>
<protein>
    <submittedName>
        <fullName evidence="6">L-rhamnonate dehydratase</fullName>
    </submittedName>
</protein>
<dbReference type="Pfam" id="PF02746">
    <property type="entry name" value="MR_MLE_N"/>
    <property type="match status" value="1"/>
</dbReference>
<gene>
    <name evidence="6" type="ORF">SAMN02983003_0390</name>
</gene>
<keyword evidence="2" id="KW-0479">Metal-binding</keyword>
<evidence type="ECO:0000313" key="6">
    <source>
        <dbReference type="EMBL" id="SFZ81239.1"/>
    </source>
</evidence>
<dbReference type="PANTHER" id="PTHR13794">
    <property type="entry name" value="ENOLASE SUPERFAMILY, MANDELATE RACEMASE"/>
    <property type="match status" value="1"/>
</dbReference>
<evidence type="ECO:0000256" key="4">
    <source>
        <dbReference type="SAM" id="MobiDB-lite"/>
    </source>
</evidence>
<dbReference type="InterPro" id="IPR029065">
    <property type="entry name" value="Enolase_C-like"/>
</dbReference>
<accession>A0A1K2HTG1</accession>
<evidence type="ECO:0000256" key="1">
    <source>
        <dbReference type="ARBA" id="ARBA00001946"/>
    </source>
</evidence>
<dbReference type="InterPro" id="IPR036849">
    <property type="entry name" value="Enolase-like_C_sf"/>
</dbReference>
<dbReference type="InterPro" id="IPR013342">
    <property type="entry name" value="Mandelate_racemase_C"/>
</dbReference>
<dbReference type="GO" id="GO:0016052">
    <property type="term" value="P:carbohydrate catabolic process"/>
    <property type="evidence" value="ECO:0007669"/>
    <property type="project" value="TreeGrafter"/>
</dbReference>
<dbReference type="STRING" id="665118.SAMN02983003_0390"/>
<feature type="domain" description="Mandelate racemase/muconate lactonizing enzyme C-terminal" evidence="5">
    <location>
        <begin position="169"/>
        <end position="268"/>
    </location>
</feature>
<keyword evidence="3" id="KW-0460">Magnesium</keyword>
<proteinExistence type="predicted"/>
<dbReference type="SFLD" id="SFLDG00179">
    <property type="entry name" value="mandelate_racemase"/>
    <property type="match status" value="1"/>
</dbReference>
<dbReference type="GO" id="GO:0000287">
    <property type="term" value="F:magnesium ion binding"/>
    <property type="evidence" value="ECO:0007669"/>
    <property type="project" value="TreeGrafter"/>
</dbReference>
<feature type="region of interest" description="Disordered" evidence="4">
    <location>
        <begin position="21"/>
        <end position="41"/>
    </location>
</feature>
<dbReference type="AlphaFoldDB" id="A0A1K2HTG1"/>
<organism evidence="6 7">
    <name type="scientific">Devosia enhydra</name>
    <dbReference type="NCBI Taxonomy" id="665118"/>
    <lineage>
        <taxon>Bacteria</taxon>
        <taxon>Pseudomonadati</taxon>
        <taxon>Pseudomonadota</taxon>
        <taxon>Alphaproteobacteria</taxon>
        <taxon>Hyphomicrobiales</taxon>
        <taxon>Devosiaceae</taxon>
        <taxon>Devosia</taxon>
    </lineage>
</organism>